<dbReference type="OrthoDB" id="72009at2"/>
<dbReference type="InterPro" id="IPR006442">
    <property type="entry name" value="Antitoxin_Phd/YefM"/>
</dbReference>
<evidence type="ECO:0000256" key="1">
    <source>
        <dbReference type="ARBA" id="ARBA00009981"/>
    </source>
</evidence>
<dbReference type="Proteomes" id="UP000199664">
    <property type="component" value="Unassembled WGS sequence"/>
</dbReference>
<dbReference type="RefSeq" id="WP_091840569.1">
    <property type="nucleotide sequence ID" value="NZ_FOAN01000009.1"/>
</dbReference>
<dbReference type="STRING" id="1036779.SAMN04515666_109141"/>
<dbReference type="InterPro" id="IPR036165">
    <property type="entry name" value="YefM-like_sf"/>
</dbReference>
<proteinExistence type="inferred from homology"/>
<dbReference type="Gene3D" id="3.40.1620.10">
    <property type="entry name" value="YefM-like domain"/>
    <property type="match status" value="1"/>
</dbReference>
<dbReference type="AlphaFoldDB" id="A0A1H7X295"/>
<name>A0A1H7X295_9HYPH</name>
<gene>
    <name evidence="4" type="ORF">SAMN04515666_109141</name>
</gene>
<keyword evidence="5" id="KW-1185">Reference proteome</keyword>
<dbReference type="Pfam" id="PF02604">
    <property type="entry name" value="PhdYeFM_antitox"/>
    <property type="match status" value="1"/>
</dbReference>
<feature type="region of interest" description="Disordered" evidence="3">
    <location>
        <begin position="1"/>
        <end position="25"/>
    </location>
</feature>
<evidence type="ECO:0000313" key="4">
    <source>
        <dbReference type="EMBL" id="SEM27883.1"/>
    </source>
</evidence>
<evidence type="ECO:0000313" key="5">
    <source>
        <dbReference type="Proteomes" id="UP000199664"/>
    </source>
</evidence>
<comment type="similarity">
    <text evidence="1 2">Belongs to the phD/YefM antitoxin family.</text>
</comment>
<dbReference type="SUPFAM" id="SSF143120">
    <property type="entry name" value="YefM-like"/>
    <property type="match status" value="1"/>
</dbReference>
<comment type="function">
    <text evidence="2">Antitoxin component of a type II toxin-antitoxin (TA) system.</text>
</comment>
<dbReference type="EMBL" id="FOAN01000009">
    <property type="protein sequence ID" value="SEM27883.1"/>
    <property type="molecule type" value="Genomic_DNA"/>
</dbReference>
<dbReference type="NCBIfam" id="TIGR01552">
    <property type="entry name" value="phd_fam"/>
    <property type="match status" value="1"/>
</dbReference>
<evidence type="ECO:0000256" key="3">
    <source>
        <dbReference type="SAM" id="MobiDB-lite"/>
    </source>
</evidence>
<protein>
    <recommendedName>
        <fullName evidence="2">Antitoxin</fullName>
    </recommendedName>
</protein>
<reference evidence="5" key="1">
    <citation type="submission" date="2016-10" db="EMBL/GenBank/DDBJ databases">
        <authorList>
            <person name="Varghese N."/>
            <person name="Submissions S."/>
        </authorList>
    </citation>
    <scope>NUCLEOTIDE SEQUENCE [LARGE SCALE GENOMIC DNA]</scope>
    <source>
        <strain evidence="5">LMG 26383,CCUG 61248,R- 45681</strain>
    </source>
</reference>
<sequence length="84" mass="9231">MARITLSSRELNHDVSSAKKAAQEGPVVITDRGKPSHVLMTYGEFQRLSGKRRSLVEALAMPGLASIEFDPPRTEIAPRKIDLS</sequence>
<evidence type="ECO:0000256" key="2">
    <source>
        <dbReference type="RuleBase" id="RU362080"/>
    </source>
</evidence>
<organism evidence="4 5">
    <name type="scientific">Bosea lupini</name>
    <dbReference type="NCBI Taxonomy" id="1036779"/>
    <lineage>
        <taxon>Bacteria</taxon>
        <taxon>Pseudomonadati</taxon>
        <taxon>Pseudomonadota</taxon>
        <taxon>Alphaproteobacteria</taxon>
        <taxon>Hyphomicrobiales</taxon>
        <taxon>Boseaceae</taxon>
        <taxon>Bosea</taxon>
    </lineage>
</organism>
<accession>A0A1H7X295</accession>